<accession>A0ACD3QXD1</accession>
<proteinExistence type="predicted"/>
<evidence type="ECO:0000313" key="1">
    <source>
        <dbReference type="EMBL" id="TMS11817.1"/>
    </source>
</evidence>
<name>A0ACD3QXD1_LARCR</name>
<organism evidence="1 2">
    <name type="scientific">Larimichthys crocea</name>
    <name type="common">Large yellow croaker</name>
    <name type="synonym">Pseudosciaena crocea</name>
    <dbReference type="NCBI Taxonomy" id="215358"/>
    <lineage>
        <taxon>Eukaryota</taxon>
        <taxon>Metazoa</taxon>
        <taxon>Chordata</taxon>
        <taxon>Craniata</taxon>
        <taxon>Vertebrata</taxon>
        <taxon>Euteleostomi</taxon>
        <taxon>Actinopterygii</taxon>
        <taxon>Neopterygii</taxon>
        <taxon>Teleostei</taxon>
        <taxon>Neoteleostei</taxon>
        <taxon>Acanthomorphata</taxon>
        <taxon>Eupercaria</taxon>
        <taxon>Sciaenidae</taxon>
        <taxon>Larimichthys</taxon>
    </lineage>
</organism>
<comment type="caution">
    <text evidence="1">The sequence shown here is derived from an EMBL/GenBank/DDBJ whole genome shotgun (WGS) entry which is preliminary data.</text>
</comment>
<evidence type="ECO:0000313" key="2">
    <source>
        <dbReference type="Proteomes" id="UP000793456"/>
    </source>
</evidence>
<protein>
    <submittedName>
        <fullName evidence="1">Uncharacterized protein</fullName>
    </submittedName>
</protein>
<gene>
    <name evidence="1" type="ORF">E3U43_019208</name>
</gene>
<reference evidence="1" key="1">
    <citation type="submission" date="2018-11" db="EMBL/GenBank/DDBJ databases">
        <title>The sequence and de novo assembly of Larimichthys crocea genome using PacBio and Hi-C technologies.</title>
        <authorList>
            <person name="Xu P."/>
            <person name="Chen B."/>
            <person name="Zhou Z."/>
            <person name="Ke Q."/>
            <person name="Wu Y."/>
            <person name="Bai H."/>
            <person name="Pu F."/>
        </authorList>
    </citation>
    <scope>NUCLEOTIDE SEQUENCE</scope>
    <source>
        <tissue evidence="1">Muscle</tissue>
    </source>
</reference>
<keyword evidence="2" id="KW-1185">Reference proteome</keyword>
<dbReference type="EMBL" id="CM011686">
    <property type="protein sequence ID" value="TMS11817.1"/>
    <property type="molecule type" value="Genomic_DNA"/>
</dbReference>
<dbReference type="Proteomes" id="UP000793456">
    <property type="component" value="Chromosome XIII"/>
</dbReference>
<sequence length="115" mass="12657">MVLGSEQPSTVYLTFGGLCRERCASYTTFKSVFFLLFPHRTTVTLGCAVSAVKIDVSTQQQTSSAVTEGGLKLLRSHAADPVPVQTWKSPTSIHLSDVQAKVQAYTLVEVFFFFF</sequence>